<accession>A0A8T3DZW6</accession>
<feature type="compositionally biased region" description="Low complexity" evidence="1">
    <location>
        <begin position="186"/>
        <end position="203"/>
    </location>
</feature>
<dbReference type="GO" id="GO:0005737">
    <property type="term" value="C:cytoplasm"/>
    <property type="evidence" value="ECO:0007669"/>
    <property type="project" value="TreeGrafter"/>
</dbReference>
<dbReference type="GO" id="GO:0008285">
    <property type="term" value="P:negative regulation of cell population proliferation"/>
    <property type="evidence" value="ECO:0007669"/>
    <property type="project" value="TreeGrafter"/>
</dbReference>
<dbReference type="Proteomes" id="UP000829720">
    <property type="component" value="Unassembled WGS sequence"/>
</dbReference>
<dbReference type="GO" id="GO:0004861">
    <property type="term" value="F:cyclin-dependent protein serine/threonine kinase inhibitor activity"/>
    <property type="evidence" value="ECO:0007669"/>
    <property type="project" value="TreeGrafter"/>
</dbReference>
<proteinExistence type="predicted"/>
<evidence type="ECO:0000313" key="2">
    <source>
        <dbReference type="EMBL" id="KAI1902819.1"/>
    </source>
</evidence>
<dbReference type="InterPro" id="IPR026238">
    <property type="entry name" value="INCA1"/>
</dbReference>
<dbReference type="OrthoDB" id="9833817at2759"/>
<name>A0A8T3DZW6_9TELE</name>
<comment type="caution">
    <text evidence="2">The sequence shown here is derived from an EMBL/GenBank/DDBJ whole genome shotgun (WGS) entry which is preliminary data.</text>
</comment>
<organism evidence="2 3">
    <name type="scientific">Albula goreensis</name>
    <dbReference type="NCBI Taxonomy" id="1534307"/>
    <lineage>
        <taxon>Eukaryota</taxon>
        <taxon>Metazoa</taxon>
        <taxon>Chordata</taxon>
        <taxon>Craniata</taxon>
        <taxon>Vertebrata</taxon>
        <taxon>Euteleostomi</taxon>
        <taxon>Actinopterygii</taxon>
        <taxon>Neopterygii</taxon>
        <taxon>Teleostei</taxon>
        <taxon>Albuliformes</taxon>
        <taxon>Albulidae</taxon>
        <taxon>Albula</taxon>
    </lineage>
</organism>
<feature type="region of interest" description="Disordered" evidence="1">
    <location>
        <begin position="1"/>
        <end position="21"/>
    </location>
</feature>
<dbReference type="EMBL" id="JAERUA010000002">
    <property type="protein sequence ID" value="KAI1902819.1"/>
    <property type="molecule type" value="Genomic_DNA"/>
</dbReference>
<feature type="region of interest" description="Disordered" evidence="1">
    <location>
        <begin position="175"/>
        <end position="204"/>
    </location>
</feature>
<evidence type="ECO:0000256" key="1">
    <source>
        <dbReference type="SAM" id="MobiDB-lite"/>
    </source>
</evidence>
<sequence length="266" mass="28949">MSHLRAASRSSQKQEVEQLETVESDCFLSFAKRSRTVKRKCNLETPPSPPSLLQPKASVQYNQEFWDKIVLSPSMPQVQEYTAGPGELVSGVAAHRCLLRRVKGEGLRPKSLPTPSELIGRRRMSGRRGGRAQTGDVVPQRVAAVLQHITDLKKRQSAIDQLKTDRHWGFMVDGSVEGKGVAGPNSAETSSTTEESPSTDPAPNLAVCDQQTVIGGCNNVQNLAPGENPMMSFVMATADRQALEAGSEPCLPHRESWGLEFSAEEG</sequence>
<evidence type="ECO:0000313" key="3">
    <source>
        <dbReference type="Proteomes" id="UP000829720"/>
    </source>
</evidence>
<keyword evidence="3" id="KW-1185">Reference proteome</keyword>
<evidence type="ECO:0008006" key="4">
    <source>
        <dbReference type="Google" id="ProtNLM"/>
    </source>
</evidence>
<dbReference type="Pfam" id="PF15142">
    <property type="entry name" value="INCA1"/>
    <property type="match status" value="1"/>
</dbReference>
<dbReference type="GO" id="GO:0030332">
    <property type="term" value="F:cyclin binding"/>
    <property type="evidence" value="ECO:0007669"/>
    <property type="project" value="TreeGrafter"/>
</dbReference>
<dbReference type="AlphaFoldDB" id="A0A8T3DZW6"/>
<gene>
    <name evidence="2" type="ORF">AGOR_G00020040</name>
</gene>
<dbReference type="PANTHER" id="PTHR37341:SF1">
    <property type="entry name" value="PROTEIN INCA1"/>
    <property type="match status" value="1"/>
</dbReference>
<dbReference type="PANTHER" id="PTHR37341">
    <property type="entry name" value="PROTEIN INCA1"/>
    <property type="match status" value="1"/>
</dbReference>
<reference evidence="2" key="1">
    <citation type="submission" date="2021-01" db="EMBL/GenBank/DDBJ databases">
        <authorList>
            <person name="Zahm M."/>
            <person name="Roques C."/>
            <person name="Cabau C."/>
            <person name="Klopp C."/>
            <person name="Donnadieu C."/>
            <person name="Jouanno E."/>
            <person name="Lampietro C."/>
            <person name="Louis A."/>
            <person name="Herpin A."/>
            <person name="Echchiki A."/>
            <person name="Berthelot C."/>
            <person name="Parey E."/>
            <person name="Roest-Crollius H."/>
            <person name="Braasch I."/>
            <person name="Postlethwait J."/>
            <person name="Bobe J."/>
            <person name="Montfort J."/>
            <person name="Bouchez O."/>
            <person name="Begum T."/>
            <person name="Mejri S."/>
            <person name="Adams A."/>
            <person name="Chen W.-J."/>
            <person name="Guiguen Y."/>
        </authorList>
    </citation>
    <scope>NUCLEOTIDE SEQUENCE</scope>
    <source>
        <tissue evidence="2">Blood</tissue>
    </source>
</reference>
<protein>
    <recommendedName>
        <fullName evidence="4">Protein INCA1</fullName>
    </recommendedName>
</protein>